<sequence length="305" mass="35396">MLRMSANTNFTFEIRENTNFFDESQYYSLKSNKINGINHEFLIQPRNFCEELPYLIILVPSVHTNKIHRHTIRRTWGGENWPGVNLEKTVKLVFLFGKYKLPEMEFIIKQEAEIFNDIVQGNYIDSYFNLTTKILNGLQWVSENCDGTKYVLKADEDTFTNVPLLIEFLKQHGVARSVIGHLYSESHVKRVGKWAVPKSLFPLHTYPDYMAGNTYVLSGDILGKIVRTAQYVPYLNIEDVFITGVLVRILKLRHVNVVGFTMWTSAKPRICDILKKKIITGNKVTPKYAETIWQALHNNSYDYDC</sequence>
<dbReference type="Pfam" id="PF01762">
    <property type="entry name" value="Galactosyl_T"/>
    <property type="match status" value="1"/>
</dbReference>
<dbReference type="FunFam" id="3.90.550.50:FF:000001">
    <property type="entry name" value="Hexosyltransferase"/>
    <property type="match status" value="1"/>
</dbReference>
<keyword evidence="13" id="KW-1185">Reference proteome</keyword>
<dbReference type="PANTHER" id="PTHR11214:SF314">
    <property type="entry name" value="HEXOSYLTRANSFERASE"/>
    <property type="match status" value="1"/>
</dbReference>
<evidence type="ECO:0000256" key="9">
    <source>
        <dbReference type="ARBA" id="ARBA00023136"/>
    </source>
</evidence>
<keyword evidence="5" id="KW-0812">Transmembrane</keyword>
<keyword evidence="4" id="KW-0808">Transferase</keyword>
<evidence type="ECO:0000256" key="7">
    <source>
        <dbReference type="ARBA" id="ARBA00022989"/>
    </source>
</evidence>
<evidence type="ECO:0000256" key="1">
    <source>
        <dbReference type="ARBA" id="ARBA00004323"/>
    </source>
</evidence>
<name>A0AAN8P6I5_PATCE</name>
<evidence type="ECO:0000256" key="8">
    <source>
        <dbReference type="ARBA" id="ARBA00023034"/>
    </source>
</evidence>
<dbReference type="GO" id="GO:0016758">
    <property type="term" value="F:hexosyltransferase activity"/>
    <property type="evidence" value="ECO:0007669"/>
    <property type="project" value="InterPro"/>
</dbReference>
<keyword evidence="8 11" id="KW-0333">Golgi apparatus</keyword>
<dbReference type="GO" id="GO:0000139">
    <property type="term" value="C:Golgi membrane"/>
    <property type="evidence" value="ECO:0007669"/>
    <property type="project" value="UniProtKB-SubCell"/>
</dbReference>
<evidence type="ECO:0000256" key="10">
    <source>
        <dbReference type="ARBA" id="ARBA00023180"/>
    </source>
</evidence>
<accession>A0AAN8P6I5</accession>
<dbReference type="Gene3D" id="3.90.550.50">
    <property type="match status" value="1"/>
</dbReference>
<evidence type="ECO:0000313" key="13">
    <source>
        <dbReference type="Proteomes" id="UP001347796"/>
    </source>
</evidence>
<dbReference type="AlphaFoldDB" id="A0AAN8P6I5"/>
<protein>
    <recommendedName>
        <fullName evidence="11">Hexosyltransferase</fullName>
        <ecNumber evidence="11">2.4.1.-</ecNumber>
    </recommendedName>
</protein>
<keyword evidence="7" id="KW-1133">Transmembrane helix</keyword>
<keyword evidence="10" id="KW-0325">Glycoprotein</keyword>
<comment type="similarity">
    <text evidence="2 11">Belongs to the glycosyltransferase 31 family.</text>
</comment>
<comment type="caution">
    <text evidence="12">The sequence shown here is derived from an EMBL/GenBank/DDBJ whole genome shotgun (WGS) entry which is preliminary data.</text>
</comment>
<dbReference type="GO" id="GO:0006493">
    <property type="term" value="P:protein O-linked glycosylation"/>
    <property type="evidence" value="ECO:0007669"/>
    <property type="project" value="TreeGrafter"/>
</dbReference>
<keyword evidence="9" id="KW-0472">Membrane</keyword>
<dbReference type="Proteomes" id="UP001347796">
    <property type="component" value="Unassembled WGS sequence"/>
</dbReference>
<dbReference type="PANTHER" id="PTHR11214">
    <property type="entry name" value="BETA-1,3-N-ACETYLGLUCOSAMINYLTRANSFERASE"/>
    <property type="match status" value="1"/>
</dbReference>
<keyword evidence="6" id="KW-0735">Signal-anchor</keyword>
<evidence type="ECO:0000256" key="11">
    <source>
        <dbReference type="RuleBase" id="RU363063"/>
    </source>
</evidence>
<evidence type="ECO:0000313" key="12">
    <source>
        <dbReference type="EMBL" id="KAK6171612.1"/>
    </source>
</evidence>
<evidence type="ECO:0000256" key="4">
    <source>
        <dbReference type="ARBA" id="ARBA00022679"/>
    </source>
</evidence>
<reference evidence="12 13" key="1">
    <citation type="submission" date="2024-01" db="EMBL/GenBank/DDBJ databases">
        <title>The genome of the rayed Mediterranean limpet Patella caerulea (Linnaeus, 1758).</title>
        <authorList>
            <person name="Anh-Thu Weber A."/>
            <person name="Halstead-Nussloch G."/>
        </authorList>
    </citation>
    <scope>NUCLEOTIDE SEQUENCE [LARGE SCALE GENOMIC DNA]</scope>
    <source>
        <strain evidence="12">AATW-2023a</strain>
        <tissue evidence="12">Whole specimen</tissue>
    </source>
</reference>
<proteinExistence type="inferred from homology"/>
<dbReference type="EC" id="2.4.1.-" evidence="11"/>
<evidence type="ECO:0000256" key="2">
    <source>
        <dbReference type="ARBA" id="ARBA00008661"/>
    </source>
</evidence>
<dbReference type="EMBL" id="JAZGQO010000014">
    <property type="protein sequence ID" value="KAK6171612.1"/>
    <property type="molecule type" value="Genomic_DNA"/>
</dbReference>
<evidence type="ECO:0000256" key="3">
    <source>
        <dbReference type="ARBA" id="ARBA00022676"/>
    </source>
</evidence>
<evidence type="ECO:0000256" key="5">
    <source>
        <dbReference type="ARBA" id="ARBA00022692"/>
    </source>
</evidence>
<dbReference type="InterPro" id="IPR002659">
    <property type="entry name" value="Glyco_trans_31"/>
</dbReference>
<organism evidence="12 13">
    <name type="scientific">Patella caerulea</name>
    <name type="common">Rayed Mediterranean limpet</name>
    <dbReference type="NCBI Taxonomy" id="87958"/>
    <lineage>
        <taxon>Eukaryota</taxon>
        <taxon>Metazoa</taxon>
        <taxon>Spiralia</taxon>
        <taxon>Lophotrochozoa</taxon>
        <taxon>Mollusca</taxon>
        <taxon>Gastropoda</taxon>
        <taxon>Patellogastropoda</taxon>
        <taxon>Patelloidea</taxon>
        <taxon>Patellidae</taxon>
        <taxon>Patella</taxon>
    </lineage>
</organism>
<gene>
    <name evidence="12" type="ORF">SNE40_019763</name>
</gene>
<keyword evidence="3 11" id="KW-0328">Glycosyltransferase</keyword>
<comment type="subcellular location">
    <subcellularLocation>
        <location evidence="1 11">Golgi apparatus membrane</location>
        <topology evidence="1 11">Single-pass type II membrane protein</topology>
    </subcellularLocation>
</comment>
<evidence type="ECO:0000256" key="6">
    <source>
        <dbReference type="ARBA" id="ARBA00022968"/>
    </source>
</evidence>